<dbReference type="InterPro" id="IPR029044">
    <property type="entry name" value="Nucleotide-diphossugar_trans"/>
</dbReference>
<dbReference type="Pfam" id="PF13178">
    <property type="entry name" value="DUF4005"/>
    <property type="match status" value="1"/>
</dbReference>
<comment type="function">
    <text evidence="14">Involved in the synthesis of glucuronoxylan hemicellulose in secondary cell walls.</text>
</comment>
<feature type="compositionally biased region" description="Polar residues" evidence="15">
    <location>
        <begin position="667"/>
        <end position="685"/>
    </location>
</feature>
<evidence type="ECO:0000259" key="16">
    <source>
        <dbReference type="Pfam" id="PF13178"/>
    </source>
</evidence>
<dbReference type="InterPro" id="IPR025064">
    <property type="entry name" value="DUF4005"/>
</dbReference>
<keyword evidence="12 14" id="KW-0961">Cell wall biogenesis/degradation</keyword>
<reference evidence="17 18" key="1">
    <citation type="submission" date="2024-02" db="EMBL/GenBank/DDBJ databases">
        <authorList>
            <person name="Vignale AGUSTIN F."/>
            <person name="Sosa J E."/>
            <person name="Modenutti C."/>
        </authorList>
    </citation>
    <scope>NUCLEOTIDE SEQUENCE [LARGE SCALE GENOMIC DNA]</scope>
</reference>
<evidence type="ECO:0000256" key="6">
    <source>
        <dbReference type="ARBA" id="ARBA00022860"/>
    </source>
</evidence>
<evidence type="ECO:0000313" key="17">
    <source>
        <dbReference type="EMBL" id="CAK9154570.1"/>
    </source>
</evidence>
<evidence type="ECO:0000313" key="18">
    <source>
        <dbReference type="Proteomes" id="UP001642360"/>
    </source>
</evidence>
<evidence type="ECO:0000256" key="2">
    <source>
        <dbReference type="ARBA" id="ARBA00007706"/>
    </source>
</evidence>
<evidence type="ECO:0000256" key="11">
    <source>
        <dbReference type="ARBA" id="ARBA00023180"/>
    </source>
</evidence>
<dbReference type="SUPFAM" id="SSF53448">
    <property type="entry name" value="Nucleotide-diphospho-sugar transferases"/>
    <property type="match status" value="1"/>
</dbReference>
<dbReference type="Pfam" id="PF03360">
    <property type="entry name" value="Glyco_transf_43"/>
    <property type="match status" value="1"/>
</dbReference>
<dbReference type="EMBL" id="CAUOFW020002547">
    <property type="protein sequence ID" value="CAK9154570.1"/>
    <property type="molecule type" value="Genomic_DNA"/>
</dbReference>
<evidence type="ECO:0000256" key="4">
    <source>
        <dbReference type="ARBA" id="ARBA00022679"/>
    </source>
</evidence>
<evidence type="ECO:0000256" key="12">
    <source>
        <dbReference type="ARBA" id="ARBA00023316"/>
    </source>
</evidence>
<dbReference type="PANTHER" id="PTHR10896">
    <property type="entry name" value="GALACTOSYLGALACTOSYLXYLOSYLPROTEIN 3-BETA-GLUCURONOSYLTRANSFERASE BETA-1,3-GLUCURONYLTRANSFERASE"/>
    <property type="match status" value="1"/>
</dbReference>
<feature type="compositionally biased region" description="Basic and acidic residues" evidence="15">
    <location>
        <begin position="816"/>
        <end position="825"/>
    </location>
</feature>
<dbReference type="GO" id="GO:0005516">
    <property type="term" value="F:calmodulin binding"/>
    <property type="evidence" value="ECO:0007669"/>
    <property type="project" value="UniProtKB-KW"/>
</dbReference>
<protein>
    <recommendedName>
        <fullName evidence="14">Glycosyltransferases</fullName>
        <ecNumber evidence="14">2.4.-.-</ecNumber>
    </recommendedName>
</protein>
<keyword evidence="9 14" id="KW-0333">Golgi apparatus</keyword>
<dbReference type="PROSITE" id="PS50096">
    <property type="entry name" value="IQ"/>
    <property type="match status" value="1"/>
</dbReference>
<dbReference type="GO" id="GO:0045492">
    <property type="term" value="P:xylan biosynthetic process"/>
    <property type="evidence" value="ECO:0007669"/>
    <property type="project" value="UniProtKB-ARBA"/>
</dbReference>
<gene>
    <name evidence="17" type="ORF">ILEXP_LOCUS22904</name>
</gene>
<dbReference type="SMART" id="SM00015">
    <property type="entry name" value="IQ"/>
    <property type="match status" value="1"/>
</dbReference>
<dbReference type="PANTHER" id="PTHR10896:SF59">
    <property type="entry name" value="BETA-1,4-XYLOSYLTRANSFERASE IRX9"/>
    <property type="match status" value="1"/>
</dbReference>
<dbReference type="Proteomes" id="UP001642360">
    <property type="component" value="Unassembled WGS sequence"/>
</dbReference>
<keyword evidence="10" id="KW-0472">Membrane</keyword>
<feature type="compositionally biased region" description="Low complexity" evidence="15">
    <location>
        <begin position="691"/>
        <end position="700"/>
    </location>
</feature>
<evidence type="ECO:0000256" key="9">
    <source>
        <dbReference type="ARBA" id="ARBA00023034"/>
    </source>
</evidence>
<feature type="domain" description="DUF4005" evidence="16">
    <location>
        <begin position="730"/>
        <end position="805"/>
    </location>
</feature>
<keyword evidence="11" id="KW-0325">Glycoprotein</keyword>
<proteinExistence type="inferred from homology"/>
<evidence type="ECO:0000256" key="13">
    <source>
        <dbReference type="PIRSR" id="PIRSR605027-4"/>
    </source>
</evidence>
<keyword evidence="6" id="KW-0112">Calmodulin-binding</keyword>
<organism evidence="17 18">
    <name type="scientific">Ilex paraguariensis</name>
    <name type="common">yerba mate</name>
    <dbReference type="NCBI Taxonomy" id="185542"/>
    <lineage>
        <taxon>Eukaryota</taxon>
        <taxon>Viridiplantae</taxon>
        <taxon>Streptophyta</taxon>
        <taxon>Embryophyta</taxon>
        <taxon>Tracheophyta</taxon>
        <taxon>Spermatophyta</taxon>
        <taxon>Magnoliopsida</taxon>
        <taxon>eudicotyledons</taxon>
        <taxon>Gunneridae</taxon>
        <taxon>Pentapetalae</taxon>
        <taxon>asterids</taxon>
        <taxon>campanulids</taxon>
        <taxon>Aquifoliales</taxon>
        <taxon>Aquifoliaceae</taxon>
        <taxon>Ilex</taxon>
    </lineage>
</organism>
<keyword evidence="18" id="KW-1185">Reference proteome</keyword>
<dbReference type="GO" id="GO:0000139">
    <property type="term" value="C:Golgi membrane"/>
    <property type="evidence" value="ECO:0007669"/>
    <property type="project" value="UniProtKB-SubCell"/>
</dbReference>
<evidence type="ECO:0000256" key="5">
    <source>
        <dbReference type="ARBA" id="ARBA00022692"/>
    </source>
</evidence>
<name>A0ABC8SCL5_9AQUA</name>
<comment type="caution">
    <text evidence="17">The sequence shown here is derived from an EMBL/GenBank/DDBJ whole genome shotgun (WGS) entry which is preliminary data.</text>
</comment>
<dbReference type="AlphaFoldDB" id="A0ABC8SCL5"/>
<evidence type="ECO:0000256" key="8">
    <source>
        <dbReference type="ARBA" id="ARBA00022989"/>
    </source>
</evidence>
<dbReference type="CDD" id="cd00218">
    <property type="entry name" value="GlcAT-I"/>
    <property type="match status" value="1"/>
</dbReference>
<keyword evidence="8" id="KW-1133">Transmembrane helix</keyword>
<evidence type="ECO:0000256" key="3">
    <source>
        <dbReference type="ARBA" id="ARBA00022676"/>
    </source>
</evidence>
<keyword evidence="7 14" id="KW-0735">Signal-anchor</keyword>
<accession>A0ABC8SCL5</accession>
<dbReference type="InterPro" id="IPR005027">
    <property type="entry name" value="Glyco_trans_43"/>
</dbReference>
<feature type="site" description="Interaction with galactose moiety of substrate glycoprotein" evidence="13">
    <location>
        <position position="216"/>
    </location>
</feature>
<feature type="region of interest" description="Disordered" evidence="15">
    <location>
        <begin position="663"/>
        <end position="825"/>
    </location>
</feature>
<dbReference type="Gene3D" id="1.20.5.190">
    <property type="match status" value="1"/>
</dbReference>
<evidence type="ECO:0000256" key="10">
    <source>
        <dbReference type="ARBA" id="ARBA00023136"/>
    </source>
</evidence>
<dbReference type="GO" id="GO:0016757">
    <property type="term" value="F:glycosyltransferase activity"/>
    <property type="evidence" value="ECO:0007669"/>
    <property type="project" value="UniProtKB-KW"/>
</dbReference>
<evidence type="ECO:0000256" key="7">
    <source>
        <dbReference type="ARBA" id="ARBA00022968"/>
    </source>
</evidence>
<keyword evidence="3" id="KW-0328">Glycosyltransferase</keyword>
<keyword evidence="4 14" id="KW-0808">Transferase</keyword>
<sequence>MGFFTGFAPTSKSAIFSRQVFTSTTSEFSPQPVELLQQSKTESGNFNGSLLDQTSISHDTEKNARIMEEEEEEEAEVIPRRLVIIVTPTSKKDPLRVVLLRRLANTLKLVPPPLLWVVVEQQSDSSQVSEILRKTGIMYRHLVFKENFTDIQIEMDHQRNVALNHIEHHRLSGIAHFAGLNNVYDLGFFDEIRATEVFGTWPMAFLSANRQRVKIEGPVCDSSEVIGWHLNKMNNQTDARSPVHISSFAFNSSILWDPERWGRPSSIQDTSRSQNSLKFVKKEVLDEETKLKGIPAEGCSKIMLWNLKTPIGTTTTNHLPGGTRKKLSEIRETSFTGIFQGNLRNDTKMGRKGSCFSSLKKALSPGSKEKKDKEGNKLKNLFGKEKASVPDSSTLETVSVFYPLPQPEEVKLTEAENEQTKHAYSVAVATAAAAEAAVAAAQAAAEVVRLTAVAQFTGKSEDEVAAIKIQTAFRGYLARRALRALRGLVRLKSLIEGPTVKRQTTNALQCMQTLSRIQSQITSRRIRMLEENRALQRHLLQKRVKELDTLKIGEEWDDSLQSKERIEANLLTKYEAAMRRERALAYSFSHQHAWKKSSRSANILFMDPTNPNWGWSWLERWMATRPWETPSMTEKELNNDQSSVKSARLSIAGGEITRAYARHQLNSDKPSPVASQKRSFSSNHRSPSTPPSKAAPSIAARKLKPPSPRASELSQDDDSKSMFSVQSERNRRHSIAGSSVRDDESLASSPSVPSYMAPTHSAKAKLRLQSPFGVENGTPEKGSAGSAKKRLSFPPSPARPRRHSGPPKVDTSSIVDSKEKNGGVI</sequence>
<comment type="subcellular location">
    <subcellularLocation>
        <location evidence="1 14">Golgi apparatus membrane</location>
        <topology evidence="1 14">Single-pass type II membrane protein</topology>
    </subcellularLocation>
</comment>
<dbReference type="Pfam" id="PF00612">
    <property type="entry name" value="IQ"/>
    <property type="match status" value="1"/>
</dbReference>
<comment type="similarity">
    <text evidence="2 14">Belongs to the glycosyltransferase 43 family.</text>
</comment>
<dbReference type="FunFam" id="3.90.550.10:FF:000084">
    <property type="entry name" value="Glycosyltransferases"/>
    <property type="match status" value="1"/>
</dbReference>
<dbReference type="InterPro" id="IPR000048">
    <property type="entry name" value="IQ_motif_EF-hand-BS"/>
</dbReference>
<evidence type="ECO:0000256" key="15">
    <source>
        <dbReference type="SAM" id="MobiDB-lite"/>
    </source>
</evidence>
<keyword evidence="5" id="KW-0812">Transmembrane</keyword>
<dbReference type="Gene3D" id="3.90.550.10">
    <property type="entry name" value="Spore Coat Polysaccharide Biosynthesis Protein SpsA, Chain A"/>
    <property type="match status" value="1"/>
</dbReference>
<dbReference type="GO" id="GO:0071555">
    <property type="term" value="P:cell wall organization"/>
    <property type="evidence" value="ECO:0007669"/>
    <property type="project" value="UniProtKB-KW"/>
</dbReference>
<evidence type="ECO:0000256" key="14">
    <source>
        <dbReference type="RuleBase" id="RU363127"/>
    </source>
</evidence>
<dbReference type="EC" id="2.4.-.-" evidence="14"/>
<evidence type="ECO:0000256" key="1">
    <source>
        <dbReference type="ARBA" id="ARBA00004323"/>
    </source>
</evidence>